<proteinExistence type="predicted"/>
<evidence type="ECO:0000313" key="2">
    <source>
        <dbReference type="EMBL" id="KAK7198115.1"/>
    </source>
</evidence>
<organism evidence="2 3">
    <name type="scientific">Novymonas esmeraldas</name>
    <dbReference type="NCBI Taxonomy" id="1808958"/>
    <lineage>
        <taxon>Eukaryota</taxon>
        <taxon>Discoba</taxon>
        <taxon>Euglenozoa</taxon>
        <taxon>Kinetoplastea</taxon>
        <taxon>Metakinetoplastina</taxon>
        <taxon>Trypanosomatida</taxon>
        <taxon>Trypanosomatidae</taxon>
        <taxon>Novymonas</taxon>
    </lineage>
</organism>
<dbReference type="EMBL" id="JAECZO010000133">
    <property type="protein sequence ID" value="KAK7198115.1"/>
    <property type="molecule type" value="Genomic_DNA"/>
</dbReference>
<reference evidence="2 3" key="1">
    <citation type="journal article" date="2021" name="MBio">
        <title>A New Model Trypanosomatid, Novymonas esmeraldas: Genomic Perception of Its 'Candidatus Pandoraea novymonadis' Endosymbiont.</title>
        <authorList>
            <person name="Zakharova A."/>
            <person name="Saura A."/>
            <person name="Butenko A."/>
            <person name="Podesvova L."/>
            <person name="Warmusova S."/>
            <person name="Kostygov A.Y."/>
            <person name="Nenarokova A."/>
            <person name="Lukes J."/>
            <person name="Opperdoes F.R."/>
            <person name="Yurchenko V."/>
        </authorList>
    </citation>
    <scope>NUCLEOTIDE SEQUENCE [LARGE SCALE GENOMIC DNA]</scope>
    <source>
        <strain evidence="2 3">E262AT.01</strain>
    </source>
</reference>
<name>A0AAW0EV27_9TRYP</name>
<comment type="caution">
    <text evidence="2">The sequence shown here is derived from an EMBL/GenBank/DDBJ whole genome shotgun (WGS) entry which is preliminary data.</text>
</comment>
<sequence length="466" mass="51136">MTGVVGDSEVAALRARIESTLRRVHESSMQRRHQEEQLLSSVASAELLAGFFKSQSPPAIEVAAALLCAGDEDTVEEECESRYRAFIDVKKQSFVSIESEMSSVLAQLSTAFASDLSAAVDGDVDGFTACGARGRGAGLLESRRLWCTLVKLHDCALRILANASADDFSGEIHDLESDEVIQQAREGALRRSVADAQSALEEARLRLAEVTAEAETARSAGGAAEMPHTHSGALVSFSDEKTSGFVSDARRALFDLQQATEHMRRKKELVDAETAEMREKTRMLSLQTAACRCSTQAVLERAQGAAQETAALADSGREFVRELHQKKNECAVEQDLLGRDVAKYEQLCALLEERAEKAEAEAERVATARHAHHSLMMRQRTQAEALEQLTSSLERMKEMERAVTQENQCAEEEQAYLLRLLPDRAVAERLLAGASDVSQPLPEVSRVGDYLRFVQKARLARSASIR</sequence>
<keyword evidence="1" id="KW-0175">Coiled coil</keyword>
<evidence type="ECO:0000313" key="3">
    <source>
        <dbReference type="Proteomes" id="UP001430356"/>
    </source>
</evidence>
<protein>
    <submittedName>
        <fullName evidence="2">Uncharacterized protein</fullName>
    </submittedName>
</protein>
<gene>
    <name evidence="2" type="ORF">NESM_000767900</name>
</gene>
<evidence type="ECO:0000256" key="1">
    <source>
        <dbReference type="SAM" id="Coils"/>
    </source>
</evidence>
<feature type="coiled-coil region" evidence="1">
    <location>
        <begin position="341"/>
        <end position="413"/>
    </location>
</feature>
<keyword evidence="3" id="KW-1185">Reference proteome</keyword>
<accession>A0AAW0EV27</accession>
<dbReference type="Proteomes" id="UP001430356">
    <property type="component" value="Unassembled WGS sequence"/>
</dbReference>
<feature type="coiled-coil region" evidence="1">
    <location>
        <begin position="193"/>
        <end position="220"/>
    </location>
</feature>
<dbReference type="AlphaFoldDB" id="A0AAW0EV27"/>